<dbReference type="Proteomes" id="UP000794436">
    <property type="component" value="Unassembled WGS sequence"/>
</dbReference>
<proteinExistence type="inferred from homology"/>
<keyword evidence="4 5" id="KW-0408">Iron</keyword>
<dbReference type="PROSITE" id="PS00086">
    <property type="entry name" value="CYTOCHROME_P450"/>
    <property type="match status" value="1"/>
</dbReference>
<dbReference type="GO" id="GO:0020037">
    <property type="term" value="F:heme binding"/>
    <property type="evidence" value="ECO:0007669"/>
    <property type="project" value="InterPro"/>
</dbReference>
<keyword evidence="7" id="KW-1133">Transmembrane helix</keyword>
<dbReference type="AlphaFoldDB" id="A0A8K1CFT5"/>
<keyword evidence="2 5" id="KW-0479">Metal-binding</keyword>
<dbReference type="PANTHER" id="PTHR24296">
    <property type="entry name" value="CYTOCHROME P450"/>
    <property type="match status" value="1"/>
</dbReference>
<keyword evidence="3 6" id="KW-0560">Oxidoreductase</keyword>
<dbReference type="EMBL" id="SPLM01000073">
    <property type="protein sequence ID" value="TMW62709.1"/>
    <property type="molecule type" value="Genomic_DNA"/>
</dbReference>
<dbReference type="InterPro" id="IPR017972">
    <property type="entry name" value="Cyt_P450_CS"/>
</dbReference>
<reference evidence="8" key="1">
    <citation type="submission" date="2019-03" db="EMBL/GenBank/DDBJ databases">
        <title>Long read genome sequence of the mycoparasitic Pythium oligandrum ATCC 38472 isolated from sugarbeet rhizosphere.</title>
        <authorList>
            <person name="Gaulin E."/>
        </authorList>
    </citation>
    <scope>NUCLEOTIDE SEQUENCE</scope>
    <source>
        <strain evidence="8">ATCC 38472_TT</strain>
    </source>
</reference>
<dbReference type="GO" id="GO:0004497">
    <property type="term" value="F:monooxygenase activity"/>
    <property type="evidence" value="ECO:0007669"/>
    <property type="project" value="UniProtKB-KW"/>
</dbReference>
<gene>
    <name evidence="8" type="ORF">Poli38472_005327</name>
</gene>
<feature type="binding site" description="axial binding residue" evidence="5">
    <location>
        <position position="478"/>
    </location>
    <ligand>
        <name>heme</name>
        <dbReference type="ChEBI" id="CHEBI:30413"/>
    </ligand>
    <ligandPart>
        <name>Fe</name>
        <dbReference type="ChEBI" id="CHEBI:18248"/>
    </ligandPart>
</feature>
<dbReference type="InterPro" id="IPR001128">
    <property type="entry name" value="Cyt_P450"/>
</dbReference>
<sequence length="534" mass="60867">MVLQSLLETGEGMTSMGVNFATMGLLLVPIVLKAVTWLLAKSTDMHIGVANLPLVPPSTLPIINNLIDFVTRAHDIHHWLISLCEYFGGRPFVLRVPGQPDLVILSTPESVEDVMKKHFESFPKGEYQSEVLRDLLGYGLVATDGETWFHQRKVASNLFTARTLRETMTESIRKHTILLRQVLDKSSRTGEPVDVFKLLNRFTMEAFAEIGFGINMNSMEMETEHPFQTAFDRVQRLTVLRFIRPRWFWKLQKALNIGAERQLFQDMKTIDRIVLDIITQSFERRQTNEKRDGPTDIVSLFLDQYENSPEGKNGEFDPQYLRDIVVNFLIAGRDTTAQALSWFFMNMTLHPHVLTKIRTEIKDNLPQLMNGTIDTPTMDQVQQLTYLEAALKESLRLYPVVPFSSKLAMKDIVLSDGTLIREGQTVGFSMYANSRMKFVWGPDATVYNPGRWIDASTGKLVNYSAYKFFSFNAGPRICLGMNLAMLEMKIVVASLVSRLNVEVLEPEKLTYEFSLTLPVKGEMRVRVTPHKEAP</sequence>
<comment type="cofactor">
    <cofactor evidence="5">
        <name>heme</name>
        <dbReference type="ChEBI" id="CHEBI:30413"/>
    </cofactor>
</comment>
<evidence type="ECO:0000313" key="9">
    <source>
        <dbReference type="Proteomes" id="UP000794436"/>
    </source>
</evidence>
<dbReference type="GO" id="GO:0016705">
    <property type="term" value="F:oxidoreductase activity, acting on paired donors, with incorporation or reduction of molecular oxygen"/>
    <property type="evidence" value="ECO:0007669"/>
    <property type="project" value="InterPro"/>
</dbReference>
<evidence type="ECO:0000256" key="4">
    <source>
        <dbReference type="ARBA" id="ARBA00023004"/>
    </source>
</evidence>
<evidence type="ECO:0008006" key="10">
    <source>
        <dbReference type="Google" id="ProtNLM"/>
    </source>
</evidence>
<feature type="transmembrane region" description="Helical" evidence="7">
    <location>
        <begin position="20"/>
        <end position="40"/>
    </location>
</feature>
<name>A0A8K1CFT5_PYTOL</name>
<dbReference type="OrthoDB" id="1470350at2759"/>
<evidence type="ECO:0000256" key="3">
    <source>
        <dbReference type="ARBA" id="ARBA00023002"/>
    </source>
</evidence>
<dbReference type="SUPFAM" id="SSF48264">
    <property type="entry name" value="Cytochrome P450"/>
    <property type="match status" value="1"/>
</dbReference>
<dbReference type="GO" id="GO:0006629">
    <property type="term" value="P:lipid metabolic process"/>
    <property type="evidence" value="ECO:0007669"/>
    <property type="project" value="UniProtKB-ARBA"/>
</dbReference>
<dbReference type="GO" id="GO:0005506">
    <property type="term" value="F:iron ion binding"/>
    <property type="evidence" value="ECO:0007669"/>
    <property type="project" value="InterPro"/>
</dbReference>
<dbReference type="PRINTS" id="PR00463">
    <property type="entry name" value="EP450I"/>
</dbReference>
<comment type="caution">
    <text evidence="8">The sequence shown here is derived from an EMBL/GenBank/DDBJ whole genome shotgun (WGS) entry which is preliminary data.</text>
</comment>
<evidence type="ECO:0000256" key="1">
    <source>
        <dbReference type="ARBA" id="ARBA00010617"/>
    </source>
</evidence>
<evidence type="ECO:0000256" key="7">
    <source>
        <dbReference type="SAM" id="Phobius"/>
    </source>
</evidence>
<evidence type="ECO:0000313" key="8">
    <source>
        <dbReference type="EMBL" id="TMW62709.1"/>
    </source>
</evidence>
<dbReference type="Gene3D" id="1.10.630.10">
    <property type="entry name" value="Cytochrome P450"/>
    <property type="match status" value="1"/>
</dbReference>
<evidence type="ECO:0000256" key="5">
    <source>
        <dbReference type="PIRSR" id="PIRSR602401-1"/>
    </source>
</evidence>
<keyword evidence="7" id="KW-0812">Transmembrane</keyword>
<keyword evidence="9" id="KW-1185">Reference proteome</keyword>
<keyword evidence="5 6" id="KW-0349">Heme</keyword>
<dbReference type="PRINTS" id="PR00385">
    <property type="entry name" value="P450"/>
</dbReference>
<evidence type="ECO:0000256" key="2">
    <source>
        <dbReference type="ARBA" id="ARBA00022723"/>
    </source>
</evidence>
<organism evidence="8 9">
    <name type="scientific">Pythium oligandrum</name>
    <name type="common">Mycoparasitic fungus</name>
    <dbReference type="NCBI Taxonomy" id="41045"/>
    <lineage>
        <taxon>Eukaryota</taxon>
        <taxon>Sar</taxon>
        <taxon>Stramenopiles</taxon>
        <taxon>Oomycota</taxon>
        <taxon>Peronosporomycetes</taxon>
        <taxon>Pythiales</taxon>
        <taxon>Pythiaceae</taxon>
        <taxon>Pythium</taxon>
    </lineage>
</organism>
<keyword evidence="7" id="KW-0472">Membrane</keyword>
<evidence type="ECO:0000256" key="6">
    <source>
        <dbReference type="RuleBase" id="RU000461"/>
    </source>
</evidence>
<dbReference type="Pfam" id="PF00067">
    <property type="entry name" value="p450"/>
    <property type="match status" value="1"/>
</dbReference>
<dbReference type="InterPro" id="IPR002401">
    <property type="entry name" value="Cyt_P450_E_grp-I"/>
</dbReference>
<accession>A0A8K1CFT5</accession>
<dbReference type="InterPro" id="IPR036396">
    <property type="entry name" value="Cyt_P450_sf"/>
</dbReference>
<comment type="similarity">
    <text evidence="1 6">Belongs to the cytochrome P450 family.</text>
</comment>
<keyword evidence="6" id="KW-0503">Monooxygenase</keyword>
<protein>
    <recommendedName>
        <fullName evidence="10">Cytochrome P450</fullName>
    </recommendedName>
</protein>
<dbReference type="CDD" id="cd11064">
    <property type="entry name" value="CYP86A"/>
    <property type="match status" value="1"/>
</dbReference>